<organism evidence="4 5">
    <name type="scientific">Strongyloides papillosus</name>
    <name type="common">Intestinal threadworm</name>
    <dbReference type="NCBI Taxonomy" id="174720"/>
    <lineage>
        <taxon>Eukaryota</taxon>
        <taxon>Metazoa</taxon>
        <taxon>Ecdysozoa</taxon>
        <taxon>Nematoda</taxon>
        <taxon>Chromadorea</taxon>
        <taxon>Rhabditida</taxon>
        <taxon>Tylenchina</taxon>
        <taxon>Panagrolaimomorpha</taxon>
        <taxon>Strongyloidoidea</taxon>
        <taxon>Strongyloididae</taxon>
        <taxon>Strongyloides</taxon>
    </lineage>
</organism>
<dbReference type="InterPro" id="IPR028073">
    <property type="entry name" value="PHTB1_N_dom"/>
</dbReference>
<dbReference type="GO" id="GO:0060271">
    <property type="term" value="P:cilium assembly"/>
    <property type="evidence" value="ECO:0007669"/>
    <property type="project" value="TreeGrafter"/>
</dbReference>
<sequence length="781" mass="89910">MSLFRYHEFVSHTSPEATSIDVGFLLGKRDVIAIGSLSGTLSILDPGIDIENRDTKSLILEEVLEYPILQLCVGKFLSSLTQDLLACLHPKFLIFYRIFEVSENIFSLEKIMEHKLPSPGYNMCVGKFGKSIDDQVCVQSLNCSLSVFETEHFVFTRQFQSGLHPGPLCYSEEEDSLFVTNGHTLTAIKFQTLTSASSVVMDDKKKLAYDWSINLGDVAIEMVVAETSPVQPSVLVLCKKMLYCFTVSGNLRYILRFDYVALSLKMYEFLSDAYIRFCIGTSTRNLLFYMDTKLMWSTQLDFTPISIRVATFTERYRSMVTVLSDEGKCSVIYLGTEPHLFKFSVSENRFINFEERKKELKEYEAKIKLLTEKDENDVIIKSDDEMTASKEVFKVQFEDNLEGNEKDNKKTCYLHVSSNNVNVQILVKSQIGTIKSQTLASQITDKHEINFDNDKSSITDVKVNFFGIFENGKCMVDIAYIPLNVICRLVTPQRNANYKLSFDSKYSALPLSKIFDEFDFDNQYQVAFQMLNSEVCVSIFIAKSSNRYRVQSNSTECLYLFISELNRRLFLHYDDPHLRCAIPLEMFTDDICRLVSKETEINKVRKKLEKHTLQFRHSQMLFLTKLKNDREEVESHIHLYLDYCYKQLQSELDVLIKLDNERKELANGLVPLLNLFSLLMKMNGVDLIFDGSILESSNQDFSLLFGTLLSTQKGLPVQEVYDSQMIRKLMDSLYNSEGFLTEIAEEEEDEIEEEKEDNLKIEEQFEFSNLQSGSMKVAQIE</sequence>
<dbReference type="PANTHER" id="PTHR20991">
    <property type="entry name" value="PARATHYROID HORMONE-RESPONSIVE B1 GENE"/>
    <property type="match status" value="1"/>
</dbReference>
<proteinExistence type="predicted"/>
<feature type="domain" description="PTHB1 platform" evidence="3">
    <location>
        <begin position="482"/>
        <end position="578"/>
    </location>
</feature>
<reference evidence="5" key="1">
    <citation type="submission" date="2017-02" db="UniProtKB">
        <authorList>
            <consortium name="WormBaseParasite"/>
        </authorList>
    </citation>
    <scope>IDENTIFICATION</scope>
</reference>
<dbReference type="AlphaFoldDB" id="A0A0N5B9H9"/>
<dbReference type="GO" id="GO:0034464">
    <property type="term" value="C:BBSome"/>
    <property type="evidence" value="ECO:0007669"/>
    <property type="project" value="InterPro"/>
</dbReference>
<keyword evidence="4" id="KW-1185">Reference proteome</keyword>
<dbReference type="STRING" id="174720.A0A0N5B9H9"/>
<dbReference type="WBParaSite" id="SPAL_0000269500.1">
    <property type="protein sequence ID" value="SPAL_0000269500.1"/>
    <property type="gene ID" value="SPAL_0000269500"/>
</dbReference>
<dbReference type="InterPro" id="IPR026511">
    <property type="entry name" value="PTHB1"/>
</dbReference>
<evidence type="ECO:0000256" key="1">
    <source>
        <dbReference type="SAM" id="Coils"/>
    </source>
</evidence>
<dbReference type="PANTHER" id="PTHR20991:SF0">
    <property type="entry name" value="PROTEIN PTHB1"/>
    <property type="match status" value="1"/>
</dbReference>
<evidence type="ECO:0000259" key="3">
    <source>
        <dbReference type="Pfam" id="PF23337"/>
    </source>
</evidence>
<dbReference type="Pfam" id="PF23337">
    <property type="entry name" value="PTHB1_pf"/>
    <property type="match status" value="1"/>
</dbReference>
<dbReference type="InterPro" id="IPR055362">
    <property type="entry name" value="PTHB1_pf_dom"/>
</dbReference>
<name>A0A0N5B9H9_STREA</name>
<evidence type="ECO:0000259" key="2">
    <source>
        <dbReference type="Pfam" id="PF14727"/>
    </source>
</evidence>
<dbReference type="Proteomes" id="UP000046392">
    <property type="component" value="Unplaced"/>
</dbReference>
<feature type="coiled-coil region" evidence="1">
    <location>
        <begin position="737"/>
        <end position="764"/>
    </location>
</feature>
<keyword evidence="1" id="KW-0175">Coiled coil</keyword>
<protein>
    <submittedName>
        <fullName evidence="5">Protein PTHB1</fullName>
    </submittedName>
</protein>
<feature type="domain" description="PTHB1 N-terminal" evidence="2">
    <location>
        <begin position="1"/>
        <end position="338"/>
    </location>
</feature>
<dbReference type="Pfam" id="PF14727">
    <property type="entry name" value="PHTB1_N"/>
    <property type="match status" value="1"/>
</dbReference>
<dbReference type="GO" id="GO:0016020">
    <property type="term" value="C:membrane"/>
    <property type="evidence" value="ECO:0007669"/>
    <property type="project" value="TreeGrafter"/>
</dbReference>
<evidence type="ECO:0000313" key="4">
    <source>
        <dbReference type="Proteomes" id="UP000046392"/>
    </source>
</evidence>
<evidence type="ECO:0000313" key="5">
    <source>
        <dbReference type="WBParaSite" id="SPAL_0000269500.1"/>
    </source>
</evidence>
<accession>A0A0N5B9H9</accession>